<evidence type="ECO:0000256" key="4">
    <source>
        <dbReference type="ARBA" id="ARBA00022801"/>
    </source>
</evidence>
<dbReference type="Pfam" id="PF02016">
    <property type="entry name" value="Peptidase_S66"/>
    <property type="match status" value="1"/>
</dbReference>
<evidence type="ECO:0000256" key="2">
    <source>
        <dbReference type="ARBA" id="ARBA00022645"/>
    </source>
</evidence>
<organism evidence="8">
    <name type="scientific">Schizaphis graminum</name>
    <name type="common">Green bug aphid</name>
    <dbReference type="NCBI Taxonomy" id="13262"/>
    <lineage>
        <taxon>Eukaryota</taxon>
        <taxon>Metazoa</taxon>
        <taxon>Ecdysozoa</taxon>
        <taxon>Arthropoda</taxon>
        <taxon>Hexapoda</taxon>
        <taxon>Insecta</taxon>
        <taxon>Pterygota</taxon>
        <taxon>Neoptera</taxon>
        <taxon>Paraneoptera</taxon>
        <taxon>Hemiptera</taxon>
        <taxon>Sternorrhyncha</taxon>
        <taxon>Aphidomorpha</taxon>
        <taxon>Aphidoidea</taxon>
        <taxon>Aphididae</taxon>
        <taxon>Aphidini</taxon>
        <taxon>Schizaphis</taxon>
    </lineage>
</organism>
<keyword evidence="2 8" id="KW-0121">Carboxypeptidase</keyword>
<evidence type="ECO:0000313" key="8">
    <source>
        <dbReference type="EMBL" id="MBY25061.1"/>
    </source>
</evidence>
<keyword evidence="5" id="KW-0720">Serine protease</keyword>
<keyword evidence="4" id="KW-0378">Hydrolase</keyword>
<dbReference type="InterPro" id="IPR027461">
    <property type="entry name" value="Carboxypeptidase_A_C_sf"/>
</dbReference>
<comment type="similarity">
    <text evidence="1">Belongs to the peptidase S66 family.</text>
</comment>
<dbReference type="PIRSF" id="PIRSF028757">
    <property type="entry name" value="LD-carboxypeptidase"/>
    <property type="match status" value="1"/>
</dbReference>
<dbReference type="SUPFAM" id="SSF52317">
    <property type="entry name" value="Class I glutamine amidotransferase-like"/>
    <property type="match status" value="1"/>
</dbReference>
<sequence>MLVKYYTDITVRDTRNMNVAPSISAGSADGDGTTVRVRVIAPSSMGKPSNLEAFRRFLRDAGTAAHVDDSIYRAGADPFYANTDRFRADDLVDALTDDSTVVWCARGGEGASRLIPYLEALPADRKQKIRDARKTLVGYSDATALHVYLHAVYGWRTVHGTMLEMIADRTVDGGSVDALVALVTGRSNRVRYELRPVIAAGHPDGLSLRARVAGGNMTLVENSLGTAFGFRGDGKIVFLEDVHVRPYSLERSLDHMKLAGVFQGAAAVVFGSFSGSPSDEQPLTALVFQRFAATVPFPVFTVDGIGHGFVNNPLPLNTNATVVGPTRSDDATGTPSYTLTVDNVYDADAMTRTA</sequence>
<dbReference type="SUPFAM" id="SSF141986">
    <property type="entry name" value="LD-carboxypeptidase A C-terminal domain-like"/>
    <property type="match status" value="1"/>
</dbReference>
<evidence type="ECO:0000259" key="6">
    <source>
        <dbReference type="Pfam" id="PF02016"/>
    </source>
</evidence>
<evidence type="ECO:0000256" key="5">
    <source>
        <dbReference type="ARBA" id="ARBA00022825"/>
    </source>
</evidence>
<dbReference type="Pfam" id="PF17676">
    <property type="entry name" value="Peptidase_S66C"/>
    <property type="match status" value="1"/>
</dbReference>
<dbReference type="CDD" id="cd07025">
    <property type="entry name" value="Peptidase_S66"/>
    <property type="match status" value="1"/>
</dbReference>
<gene>
    <name evidence="8" type="ORF">g.85416</name>
</gene>
<feature type="domain" description="LD-carboxypeptidase N-terminal" evidence="6">
    <location>
        <begin position="37"/>
        <end position="160"/>
    </location>
</feature>
<dbReference type="InterPro" id="IPR027478">
    <property type="entry name" value="LdcA_N"/>
</dbReference>
<dbReference type="PANTHER" id="PTHR30237">
    <property type="entry name" value="MURAMOYLTETRAPEPTIDE CARBOXYPEPTIDASE"/>
    <property type="match status" value="1"/>
</dbReference>
<dbReference type="InterPro" id="IPR003507">
    <property type="entry name" value="S66_fam"/>
</dbReference>
<proteinExistence type="inferred from homology"/>
<dbReference type="GO" id="GO:0006508">
    <property type="term" value="P:proteolysis"/>
    <property type="evidence" value="ECO:0007669"/>
    <property type="project" value="UniProtKB-KW"/>
</dbReference>
<dbReference type="Gene3D" id="3.40.50.10740">
    <property type="entry name" value="Class I glutamine amidotransferase-like"/>
    <property type="match status" value="1"/>
</dbReference>
<dbReference type="InterPro" id="IPR029062">
    <property type="entry name" value="Class_I_gatase-like"/>
</dbReference>
<name>A0A2S2P6G7_SCHGA</name>
<accession>A0A2S2P6G7</accession>
<dbReference type="PANTHER" id="PTHR30237:SF2">
    <property type="entry name" value="MUREIN TETRAPEPTIDE CARBOXYPEPTIDASE"/>
    <property type="match status" value="1"/>
</dbReference>
<dbReference type="AlphaFoldDB" id="A0A2S2P6G7"/>
<dbReference type="InterPro" id="IPR040921">
    <property type="entry name" value="Peptidase_S66C"/>
</dbReference>
<dbReference type="InterPro" id="IPR040449">
    <property type="entry name" value="Peptidase_S66_N"/>
</dbReference>
<feature type="domain" description="LD-carboxypeptidase C-terminal" evidence="7">
    <location>
        <begin position="210"/>
        <end position="322"/>
    </location>
</feature>
<keyword evidence="3" id="KW-0645">Protease</keyword>
<dbReference type="EMBL" id="GGMR01012442">
    <property type="protein sequence ID" value="MBY25061.1"/>
    <property type="molecule type" value="Transcribed_RNA"/>
</dbReference>
<reference evidence="8" key="1">
    <citation type="submission" date="2018-04" db="EMBL/GenBank/DDBJ databases">
        <title>Transcriptome of Schizaphis graminum biotype I.</title>
        <authorList>
            <person name="Scully E.D."/>
            <person name="Geib S.M."/>
            <person name="Palmer N.A."/>
            <person name="Koch K."/>
            <person name="Bradshaw J."/>
            <person name="Heng-Moss T."/>
            <person name="Sarath G."/>
        </authorList>
    </citation>
    <scope>NUCLEOTIDE SEQUENCE</scope>
</reference>
<evidence type="ECO:0000259" key="7">
    <source>
        <dbReference type="Pfam" id="PF17676"/>
    </source>
</evidence>
<dbReference type="GO" id="GO:0008236">
    <property type="term" value="F:serine-type peptidase activity"/>
    <property type="evidence" value="ECO:0007669"/>
    <property type="project" value="UniProtKB-KW"/>
</dbReference>
<protein>
    <submittedName>
        <fullName evidence="8">Putative carboxypeptidase</fullName>
    </submittedName>
</protein>
<dbReference type="GO" id="GO:0004180">
    <property type="term" value="F:carboxypeptidase activity"/>
    <property type="evidence" value="ECO:0007669"/>
    <property type="project" value="UniProtKB-KW"/>
</dbReference>
<dbReference type="Gene3D" id="3.50.30.60">
    <property type="entry name" value="LD-carboxypeptidase A C-terminal domain-like"/>
    <property type="match status" value="1"/>
</dbReference>
<evidence type="ECO:0000256" key="3">
    <source>
        <dbReference type="ARBA" id="ARBA00022670"/>
    </source>
</evidence>
<evidence type="ECO:0000256" key="1">
    <source>
        <dbReference type="ARBA" id="ARBA00010233"/>
    </source>
</evidence>